<protein>
    <submittedName>
        <fullName evidence="2">Protein F14D2.9</fullName>
    </submittedName>
</protein>
<comment type="caution">
    <text evidence="2">The sequence shown here is derived from an EMBL/GenBank/DDBJ whole genome shotgun (WGS) entry which is preliminary data.</text>
</comment>
<feature type="compositionally biased region" description="Polar residues" evidence="1">
    <location>
        <begin position="78"/>
        <end position="94"/>
    </location>
</feature>
<dbReference type="Proteomes" id="UP000762676">
    <property type="component" value="Unassembled WGS sequence"/>
</dbReference>
<feature type="region of interest" description="Disordered" evidence="1">
    <location>
        <begin position="40"/>
        <end position="119"/>
    </location>
</feature>
<dbReference type="PROSITE" id="PS51257">
    <property type="entry name" value="PROKAR_LIPOPROTEIN"/>
    <property type="match status" value="1"/>
</dbReference>
<accession>A0AAV4JVE6</accession>
<keyword evidence="3" id="KW-1185">Reference proteome</keyword>
<sequence length="119" mass="13482">MVRWRFRCLHDELRLQPPGYNCQIILACFMLHNMAVRLNLPTPEDIDDDPSSAADDNDTTEAVPDTAHRREPELTVAGLNQNSSLVKSSQSRPGATTHIKREEAWSKKNKTSRKKTPLT</sequence>
<dbReference type="EMBL" id="BMAT01010340">
    <property type="protein sequence ID" value="GFS24516.1"/>
    <property type="molecule type" value="Genomic_DNA"/>
</dbReference>
<evidence type="ECO:0000256" key="1">
    <source>
        <dbReference type="SAM" id="MobiDB-lite"/>
    </source>
</evidence>
<evidence type="ECO:0000313" key="2">
    <source>
        <dbReference type="EMBL" id="GFS24516.1"/>
    </source>
</evidence>
<dbReference type="AlphaFoldDB" id="A0AAV4JVE6"/>
<proteinExistence type="predicted"/>
<evidence type="ECO:0000313" key="3">
    <source>
        <dbReference type="Proteomes" id="UP000762676"/>
    </source>
</evidence>
<organism evidence="2 3">
    <name type="scientific">Elysia marginata</name>
    <dbReference type="NCBI Taxonomy" id="1093978"/>
    <lineage>
        <taxon>Eukaryota</taxon>
        <taxon>Metazoa</taxon>
        <taxon>Spiralia</taxon>
        <taxon>Lophotrochozoa</taxon>
        <taxon>Mollusca</taxon>
        <taxon>Gastropoda</taxon>
        <taxon>Heterobranchia</taxon>
        <taxon>Euthyneura</taxon>
        <taxon>Panpulmonata</taxon>
        <taxon>Sacoglossa</taxon>
        <taxon>Placobranchoidea</taxon>
        <taxon>Plakobranchidae</taxon>
        <taxon>Elysia</taxon>
    </lineage>
</organism>
<name>A0AAV4JVE6_9GAST</name>
<gene>
    <name evidence="2" type="ORF">ElyMa_005159400</name>
</gene>
<reference evidence="2 3" key="1">
    <citation type="journal article" date="2021" name="Elife">
        <title>Chloroplast acquisition without the gene transfer in kleptoplastic sea slugs, Plakobranchus ocellatus.</title>
        <authorList>
            <person name="Maeda T."/>
            <person name="Takahashi S."/>
            <person name="Yoshida T."/>
            <person name="Shimamura S."/>
            <person name="Takaki Y."/>
            <person name="Nagai Y."/>
            <person name="Toyoda A."/>
            <person name="Suzuki Y."/>
            <person name="Arimoto A."/>
            <person name="Ishii H."/>
            <person name="Satoh N."/>
            <person name="Nishiyama T."/>
            <person name="Hasebe M."/>
            <person name="Maruyama T."/>
            <person name="Minagawa J."/>
            <person name="Obokata J."/>
            <person name="Shigenobu S."/>
        </authorList>
    </citation>
    <scope>NUCLEOTIDE SEQUENCE [LARGE SCALE GENOMIC DNA]</scope>
</reference>
<feature type="compositionally biased region" description="Acidic residues" evidence="1">
    <location>
        <begin position="44"/>
        <end position="59"/>
    </location>
</feature>
<feature type="compositionally biased region" description="Basic residues" evidence="1">
    <location>
        <begin position="107"/>
        <end position="119"/>
    </location>
</feature>